<organism evidence="1 2">
    <name type="scientific">Cymbomonas tetramitiformis</name>
    <dbReference type="NCBI Taxonomy" id="36881"/>
    <lineage>
        <taxon>Eukaryota</taxon>
        <taxon>Viridiplantae</taxon>
        <taxon>Chlorophyta</taxon>
        <taxon>Pyramimonadophyceae</taxon>
        <taxon>Pyramimonadales</taxon>
        <taxon>Pyramimonadaceae</taxon>
        <taxon>Cymbomonas</taxon>
    </lineage>
</organism>
<dbReference type="EMBL" id="LGRX02033184">
    <property type="protein sequence ID" value="KAK3242385.1"/>
    <property type="molecule type" value="Genomic_DNA"/>
</dbReference>
<protein>
    <submittedName>
        <fullName evidence="1">Uncharacterized protein</fullName>
    </submittedName>
</protein>
<comment type="caution">
    <text evidence="1">The sequence shown here is derived from an EMBL/GenBank/DDBJ whole genome shotgun (WGS) entry which is preliminary data.</text>
</comment>
<evidence type="ECO:0000313" key="1">
    <source>
        <dbReference type="EMBL" id="KAK3242385.1"/>
    </source>
</evidence>
<dbReference type="AlphaFoldDB" id="A0AAE0BV21"/>
<name>A0AAE0BV21_9CHLO</name>
<evidence type="ECO:0000313" key="2">
    <source>
        <dbReference type="Proteomes" id="UP001190700"/>
    </source>
</evidence>
<keyword evidence="2" id="KW-1185">Reference proteome</keyword>
<sequence>MDFEAEPAASTYLSVSPKWEPTSWWHLLSIFRVVKEYPAGERIFSAPKDDSYNTEDLETCATAVQEGPGIADTEMSFALAEVEPDDVGHQPSFQAGDFAGMTFFKPANGVTDTEHQPPPQSAGDFAEAIFYFPTNGVVGRTKQLPQGSGVTGI</sequence>
<reference evidence="1 2" key="1">
    <citation type="journal article" date="2015" name="Genome Biol. Evol.">
        <title>Comparative Genomics of a Bacterivorous Green Alga Reveals Evolutionary Causalities and Consequences of Phago-Mixotrophic Mode of Nutrition.</title>
        <authorList>
            <person name="Burns J.A."/>
            <person name="Paasch A."/>
            <person name="Narechania A."/>
            <person name="Kim E."/>
        </authorList>
    </citation>
    <scope>NUCLEOTIDE SEQUENCE [LARGE SCALE GENOMIC DNA]</scope>
    <source>
        <strain evidence="1 2">PLY_AMNH</strain>
    </source>
</reference>
<dbReference type="Proteomes" id="UP001190700">
    <property type="component" value="Unassembled WGS sequence"/>
</dbReference>
<accession>A0AAE0BV21</accession>
<gene>
    <name evidence="1" type="ORF">CYMTET_47922</name>
</gene>
<proteinExistence type="predicted"/>